<dbReference type="GO" id="GO:0003723">
    <property type="term" value="F:RNA binding"/>
    <property type="evidence" value="ECO:0007669"/>
    <property type="project" value="InterPro"/>
</dbReference>
<dbReference type="PANTHER" id="PTHR11142">
    <property type="entry name" value="PSEUDOURIDYLATE SYNTHASE"/>
    <property type="match status" value="1"/>
</dbReference>
<evidence type="ECO:0000313" key="9">
    <source>
        <dbReference type="EMBL" id="AGW13036.1"/>
    </source>
</evidence>
<dbReference type="RefSeq" id="WP_021759805.1">
    <property type="nucleotide sequence ID" value="NC_022444.1"/>
</dbReference>
<dbReference type="InterPro" id="IPR001406">
    <property type="entry name" value="PsdUridine_synth_TruA"/>
</dbReference>
<reference evidence="10" key="2">
    <citation type="submission" date="2013-07" db="EMBL/GenBank/DDBJ databases">
        <authorList>
            <person name="Morais-Silva F.O."/>
            <person name="Rezende A.M."/>
            <person name="Pimentel C."/>
            <person name="Resende D.M."/>
            <person name="Santos C.I."/>
            <person name="Clemente C."/>
            <person name="de Oliveira L.M."/>
            <person name="da Silva S.M."/>
            <person name="Costa D.A."/>
            <person name="Varela-Raposo A."/>
            <person name="Horacio E.C.A."/>
            <person name="Matos M."/>
            <person name="Flores O."/>
            <person name="Ruiz J.C."/>
            <person name="Rodrigues-Pousada C."/>
        </authorList>
    </citation>
    <scope>NUCLEOTIDE SEQUENCE [LARGE SCALE GENOMIC DNA]</scope>
    <source>
        <strain evidence="10">ATCC 19364 / DSM 1382 / NCIMB 9332 / VKM B-1759</strain>
    </source>
</reference>
<comment type="similarity">
    <text evidence="1 4 7">Belongs to the tRNA pseudouridine synthase TruA family.</text>
</comment>
<dbReference type="InterPro" id="IPR020094">
    <property type="entry name" value="TruA/RsuA/RluB/E/F_N"/>
</dbReference>
<dbReference type="PIRSF" id="PIRSF001430">
    <property type="entry name" value="tRNA_psdUrid_synth"/>
    <property type="match status" value="1"/>
</dbReference>
<dbReference type="InterPro" id="IPR020095">
    <property type="entry name" value="PsdUridine_synth_TruA_C"/>
</dbReference>
<keyword evidence="3 4" id="KW-0413">Isomerase</keyword>
<protein>
    <recommendedName>
        <fullName evidence="4">tRNA pseudouridine synthase A</fullName>
        <ecNumber evidence="4">5.4.99.12</ecNumber>
    </recommendedName>
    <alternativeName>
        <fullName evidence="4">tRNA pseudouridine(38-40) synthase</fullName>
    </alternativeName>
    <alternativeName>
        <fullName evidence="4">tRNA pseudouridylate synthase I</fullName>
    </alternativeName>
    <alternativeName>
        <fullName evidence="4">tRNA-uridine isomerase I</fullName>
    </alternativeName>
</protein>
<comment type="function">
    <text evidence="4">Formation of pseudouridine at positions 38, 39 and 40 in the anticodon stem and loop of transfer RNAs.</text>
</comment>
<dbReference type="eggNOG" id="COG0101">
    <property type="taxonomic scope" value="Bacteria"/>
</dbReference>
<dbReference type="PATRIC" id="fig|1121448.10.peg.1170"/>
<evidence type="ECO:0000256" key="2">
    <source>
        <dbReference type="ARBA" id="ARBA00022694"/>
    </source>
</evidence>
<dbReference type="KEGG" id="dgg:DGI_1175"/>
<dbReference type="Proteomes" id="UP000016587">
    <property type="component" value="Chromosome"/>
</dbReference>
<evidence type="ECO:0000313" key="10">
    <source>
        <dbReference type="Proteomes" id="UP000016587"/>
    </source>
</evidence>
<evidence type="ECO:0000256" key="6">
    <source>
        <dbReference type="PIRSR" id="PIRSR001430-2"/>
    </source>
</evidence>
<reference evidence="9 10" key="1">
    <citation type="journal article" date="2013" name="J. Bacteriol.">
        <title>Roles of HynAB and Ech, the only two hydrogenases found in the model sulfate reducer Desulfovibrio gigas.</title>
        <authorList>
            <person name="Morais-Silva F.O."/>
            <person name="Santos C.I."/>
            <person name="Rodrigues R."/>
            <person name="Pereira I.A."/>
            <person name="Rodrigues-Pousada C."/>
        </authorList>
    </citation>
    <scope>NUCLEOTIDE SEQUENCE [LARGE SCALE GENOMIC DNA]</scope>
    <source>
        <strain evidence="10">ATCC 19364 / DSM 1382 / NCIMB 9332 / VKM B-1759</strain>
    </source>
</reference>
<dbReference type="AlphaFoldDB" id="T2GA85"/>
<dbReference type="EC" id="5.4.99.12" evidence="4"/>
<keyword evidence="10" id="KW-1185">Reference proteome</keyword>
<feature type="domain" description="Pseudouridine synthase I TruA alpha/beta" evidence="8">
    <location>
        <begin position="29"/>
        <end position="114"/>
    </location>
</feature>
<comment type="catalytic activity">
    <reaction evidence="4 7">
        <text>uridine(38/39/40) in tRNA = pseudouridine(38/39/40) in tRNA</text>
        <dbReference type="Rhea" id="RHEA:22376"/>
        <dbReference type="Rhea" id="RHEA-COMP:10085"/>
        <dbReference type="Rhea" id="RHEA-COMP:10087"/>
        <dbReference type="ChEBI" id="CHEBI:65314"/>
        <dbReference type="ChEBI" id="CHEBI:65315"/>
        <dbReference type="EC" id="5.4.99.12"/>
    </reaction>
</comment>
<feature type="active site" description="Nucleophile" evidence="4 5">
    <location>
        <position position="62"/>
    </location>
</feature>
<feature type="binding site" evidence="4 6">
    <location>
        <position position="120"/>
    </location>
    <ligand>
        <name>substrate</name>
    </ligand>
</feature>
<dbReference type="GO" id="GO:0160147">
    <property type="term" value="F:tRNA pseudouridine(38-40) synthase activity"/>
    <property type="evidence" value="ECO:0007669"/>
    <property type="project" value="UniProtKB-EC"/>
</dbReference>
<evidence type="ECO:0000259" key="8">
    <source>
        <dbReference type="Pfam" id="PF01416"/>
    </source>
</evidence>
<evidence type="ECO:0000256" key="5">
    <source>
        <dbReference type="PIRSR" id="PIRSR001430-1"/>
    </source>
</evidence>
<dbReference type="InterPro" id="IPR020097">
    <property type="entry name" value="PsdUridine_synth_TruA_a/b_dom"/>
</dbReference>
<accession>T2GA85</accession>
<feature type="domain" description="Pseudouridine synthase I TruA alpha/beta" evidence="8">
    <location>
        <begin position="153"/>
        <end position="258"/>
    </location>
</feature>
<dbReference type="STRING" id="1121448.DGI_1175"/>
<proteinExistence type="inferred from homology"/>
<evidence type="ECO:0000256" key="3">
    <source>
        <dbReference type="ARBA" id="ARBA00023235"/>
    </source>
</evidence>
<comment type="caution">
    <text evidence="4">Lacks conserved residue(s) required for the propagation of feature annotation.</text>
</comment>
<dbReference type="NCBIfam" id="TIGR00071">
    <property type="entry name" value="hisT_truA"/>
    <property type="match status" value="1"/>
</dbReference>
<dbReference type="InterPro" id="IPR020103">
    <property type="entry name" value="PsdUridine_synth_cat_dom_sf"/>
</dbReference>
<dbReference type="Gene3D" id="3.30.70.660">
    <property type="entry name" value="Pseudouridine synthase I, catalytic domain, C-terminal subdomain"/>
    <property type="match status" value="1"/>
</dbReference>
<dbReference type="EMBL" id="CP006585">
    <property type="protein sequence ID" value="AGW13036.1"/>
    <property type="molecule type" value="Genomic_DNA"/>
</dbReference>
<dbReference type="GO" id="GO:0031119">
    <property type="term" value="P:tRNA pseudouridine synthesis"/>
    <property type="evidence" value="ECO:0007669"/>
    <property type="project" value="UniProtKB-UniRule"/>
</dbReference>
<dbReference type="Pfam" id="PF01416">
    <property type="entry name" value="PseudoU_synth_1"/>
    <property type="match status" value="2"/>
</dbReference>
<evidence type="ECO:0000256" key="4">
    <source>
        <dbReference type="HAMAP-Rule" id="MF_00171"/>
    </source>
</evidence>
<organism evidence="9 10">
    <name type="scientific">Megalodesulfovibrio gigas (strain ATCC 19364 / DSM 1382 / NCIMB 9332 / VKM B-1759)</name>
    <name type="common">Desulfovibrio gigas</name>
    <dbReference type="NCBI Taxonomy" id="1121448"/>
    <lineage>
        <taxon>Bacteria</taxon>
        <taxon>Pseudomonadati</taxon>
        <taxon>Thermodesulfobacteriota</taxon>
        <taxon>Desulfovibrionia</taxon>
        <taxon>Desulfovibrionales</taxon>
        <taxon>Desulfovibrionaceae</taxon>
        <taxon>Megalodesulfovibrio</taxon>
    </lineage>
</organism>
<sequence length="273" mass="30805">MEQETRRLKLTLAYNGARFQGWQLQAPTLHGKPQRTIQGALEDAVQTVCETHLRVHGSSRTDAGVHALGQVCHLDIPAGKWRVDWQQALNGLLPREVQVLDAAWVDRAFHARFDAISKRYAYRFWLSRRYVLPQRRPYVWTTDPLDPARMDAAARHFVGEHDFAAFTNAGSDIKGTVRTVTRLERAPVCCNHELEHVWHIEATGFLKQMVRNIMGCLREVGRGKLDPDAVPELLAGRERTKAPCCAPAQGLTLEEIFFRQPLSSTDPAATPNP</sequence>
<dbReference type="PANTHER" id="PTHR11142:SF0">
    <property type="entry name" value="TRNA PSEUDOURIDINE SYNTHASE-LIKE 1"/>
    <property type="match status" value="1"/>
</dbReference>
<dbReference type="FunFam" id="3.30.70.580:FF:000001">
    <property type="entry name" value="tRNA pseudouridine synthase A"/>
    <property type="match status" value="1"/>
</dbReference>
<dbReference type="OrthoDB" id="9811823at2"/>
<dbReference type="CDD" id="cd02570">
    <property type="entry name" value="PseudoU_synth_EcTruA"/>
    <property type="match status" value="1"/>
</dbReference>
<dbReference type="HOGENOM" id="CLU_014673_0_2_7"/>
<dbReference type="Gene3D" id="3.30.70.580">
    <property type="entry name" value="Pseudouridine synthase I, catalytic domain, N-terminal subdomain"/>
    <property type="match status" value="1"/>
</dbReference>
<comment type="subunit">
    <text evidence="4">Homodimer.</text>
</comment>
<gene>
    <name evidence="4" type="primary">truA</name>
    <name evidence="9" type="ORF">DGI_1175</name>
</gene>
<evidence type="ECO:0000256" key="7">
    <source>
        <dbReference type="RuleBase" id="RU003792"/>
    </source>
</evidence>
<dbReference type="HAMAP" id="MF_00171">
    <property type="entry name" value="TruA"/>
    <property type="match status" value="1"/>
</dbReference>
<dbReference type="SUPFAM" id="SSF55120">
    <property type="entry name" value="Pseudouridine synthase"/>
    <property type="match status" value="1"/>
</dbReference>
<evidence type="ECO:0000256" key="1">
    <source>
        <dbReference type="ARBA" id="ARBA00009375"/>
    </source>
</evidence>
<name>T2GA85_MEGG1</name>
<keyword evidence="2 4" id="KW-0819">tRNA processing</keyword>